<evidence type="ECO:0000259" key="7">
    <source>
        <dbReference type="PROSITE" id="PS50011"/>
    </source>
</evidence>
<keyword evidence="2 6" id="KW-0547">Nucleotide-binding</keyword>
<evidence type="ECO:0000256" key="4">
    <source>
        <dbReference type="ARBA" id="ARBA00022840"/>
    </source>
</evidence>
<evidence type="ECO:0000256" key="5">
    <source>
        <dbReference type="PROSITE-ProRule" id="PRU00221"/>
    </source>
</evidence>
<evidence type="ECO:0000256" key="1">
    <source>
        <dbReference type="ARBA" id="ARBA00022679"/>
    </source>
</evidence>
<gene>
    <name evidence="8" type="primary">pknB_5</name>
    <name evidence="8" type="ORF">Poly30_02870</name>
</gene>
<dbReference type="SMART" id="SM00320">
    <property type="entry name" value="WD40"/>
    <property type="match status" value="9"/>
</dbReference>
<keyword evidence="5" id="KW-0853">WD repeat</keyword>
<dbReference type="PROSITE" id="PS50011">
    <property type="entry name" value="PROTEIN_KINASE_DOM"/>
    <property type="match status" value="1"/>
</dbReference>
<keyword evidence="1 8" id="KW-0808">Transferase</keyword>
<feature type="repeat" description="WD" evidence="5">
    <location>
        <begin position="690"/>
        <end position="731"/>
    </location>
</feature>
<dbReference type="PROSITE" id="PS00108">
    <property type="entry name" value="PROTEIN_KINASE_ST"/>
    <property type="match status" value="1"/>
</dbReference>
<dbReference type="AlphaFoldDB" id="A0A518EL21"/>
<dbReference type="InterPro" id="IPR011009">
    <property type="entry name" value="Kinase-like_dom_sf"/>
</dbReference>
<dbReference type="InterPro" id="IPR017441">
    <property type="entry name" value="Protein_kinase_ATP_BS"/>
</dbReference>
<keyword evidence="9" id="KW-1185">Reference proteome</keyword>
<dbReference type="PROSITE" id="PS50082">
    <property type="entry name" value="WD_REPEATS_2"/>
    <property type="match status" value="3"/>
</dbReference>
<dbReference type="SMART" id="SM00220">
    <property type="entry name" value="S_TKc"/>
    <property type="match status" value="1"/>
</dbReference>
<dbReference type="InterPro" id="IPR000719">
    <property type="entry name" value="Prot_kinase_dom"/>
</dbReference>
<accession>A0A518EL21</accession>
<dbReference type="Gene3D" id="1.10.510.10">
    <property type="entry name" value="Transferase(Phosphotransferase) domain 1"/>
    <property type="match status" value="1"/>
</dbReference>
<dbReference type="SUPFAM" id="SSF56112">
    <property type="entry name" value="Protein kinase-like (PK-like)"/>
    <property type="match status" value="1"/>
</dbReference>
<dbReference type="Pfam" id="PF00069">
    <property type="entry name" value="Pkinase"/>
    <property type="match status" value="1"/>
</dbReference>
<dbReference type="InterPro" id="IPR036322">
    <property type="entry name" value="WD40_repeat_dom_sf"/>
</dbReference>
<evidence type="ECO:0000256" key="6">
    <source>
        <dbReference type="PROSITE-ProRule" id="PRU10141"/>
    </source>
</evidence>
<dbReference type="PROSITE" id="PS00107">
    <property type="entry name" value="PROTEIN_KINASE_ATP"/>
    <property type="match status" value="1"/>
</dbReference>
<dbReference type="Proteomes" id="UP000320390">
    <property type="component" value="Chromosome"/>
</dbReference>
<keyword evidence="3 8" id="KW-0418">Kinase</keyword>
<feature type="binding site" evidence="6">
    <location>
        <position position="119"/>
    </location>
    <ligand>
        <name>ATP</name>
        <dbReference type="ChEBI" id="CHEBI:30616"/>
    </ligand>
</feature>
<organism evidence="8 9">
    <name type="scientific">Saltatorellus ferox</name>
    <dbReference type="NCBI Taxonomy" id="2528018"/>
    <lineage>
        <taxon>Bacteria</taxon>
        <taxon>Pseudomonadati</taxon>
        <taxon>Planctomycetota</taxon>
        <taxon>Planctomycetia</taxon>
        <taxon>Planctomycetia incertae sedis</taxon>
        <taxon>Saltatorellus</taxon>
    </lineage>
</organism>
<evidence type="ECO:0000313" key="8">
    <source>
        <dbReference type="EMBL" id="QDV04794.1"/>
    </source>
</evidence>
<dbReference type="Gene3D" id="3.30.200.20">
    <property type="entry name" value="Phosphorylase Kinase, domain 1"/>
    <property type="match status" value="1"/>
</dbReference>
<dbReference type="GO" id="GO:0004674">
    <property type="term" value="F:protein serine/threonine kinase activity"/>
    <property type="evidence" value="ECO:0007669"/>
    <property type="project" value="UniProtKB-EC"/>
</dbReference>
<dbReference type="EMBL" id="CP036434">
    <property type="protein sequence ID" value="QDV04794.1"/>
    <property type="molecule type" value="Genomic_DNA"/>
</dbReference>
<keyword evidence="4 6" id="KW-0067">ATP-binding</keyword>
<dbReference type="CDD" id="cd14014">
    <property type="entry name" value="STKc_PknB_like"/>
    <property type="match status" value="1"/>
</dbReference>
<dbReference type="PROSITE" id="PS50294">
    <property type="entry name" value="WD_REPEATS_REGION"/>
    <property type="match status" value="2"/>
</dbReference>
<sequence>MDPSSYQRLSTILSRVLEAPFEDREAVMAKSCGGDSVLLAEVRRMLALAEPEEGVFSDSAVSRRRAEMDVLLDDVQEEAGEWLPERIGSYAIEEVIGRGGTGVVFKAKQERPSRYVAIKLLHPAYASQKTVLRLAREAEFLGTLQHIGIAQIFEAGLFDAGAGEQPFLAMEWIRGRTLLAHADAEKLDTRARTELFAKVVEAVAHAHERGITHRDIKPDNVLVVADSGQPKLLDFGIAAMEEMDGAFRPTADGELLGTVAYMAPEQARRSLGAVGPPTDVYSLGALAFELLAHRPLRQVAGLSITQALGEVAGRDAPRLSGLGLGVPRDLATILEKCLALAPRGRYSSASALAADLRRFLEDRPILARPPSWMDRSVKFTKRHSILVAGAVATTLSLATGLWTTLRQAKLAEALRDSSRRELYAAQMVLATGQAIDPATSSEVAASVDRWREETVRTTPDGRPGWEWLLLDSLRRERVIELDLAGLPLPIAWDPSGDRIAVGFSTGLAIHDPSTGEELAIVSVSDSQTPSTLITTVEWDPYRHDRVFAAGVGAVAAWDVGSEELQWKLDTDFCGSLAPLPDGRLLAAGSEGSMRVLDGDSGEVLDTWPGPYDEMHSLDLHALSQRLLLAQSDGSSAVLDLVTMEPVPGRIPWEASLTCLRWHPDGARFAAASEMGVVVAQAEPWEILHEWNAHEETTFAVDWSADGSLLASASGDRTVRVLDGESGQLLGSFVGHGHVVRDARFSPADRRIASVGAYGKVLVWDADEPDAIRTWLPPDLEPVHEGLRLEWKPQTGTIIAMDSRHLLEWDGVAGGRSRLVRELGRAFESADGGWVFVHGTDGAHGIRDRAGKVALTFDNPGHDPFLQGAWHPTRPHFLAALSGGVYLFRMDEKIDAQPRRIAPMGVQVHRVKWSRDGEAVAIATLARQVKGLRVPSGECLFDLELEVPINVHGLDWSPDGSSVVLGASDGTLRIRSARGDDVAGSTERLFRGHSREVDGLAWHPDGSRIASASRDGTVKLWDPSTGLMMASFKCRSRPTDVAWIRGGAALVAVDIEGRLYTYDATRGIERL</sequence>
<feature type="repeat" description="WD" evidence="5">
    <location>
        <begin position="989"/>
        <end position="1030"/>
    </location>
</feature>
<feature type="domain" description="Protein kinase" evidence="7">
    <location>
        <begin position="90"/>
        <end position="360"/>
    </location>
</feature>
<dbReference type="Gene3D" id="2.130.10.10">
    <property type="entry name" value="YVTN repeat-like/Quinoprotein amine dehydrogenase"/>
    <property type="match status" value="3"/>
</dbReference>
<dbReference type="PANTHER" id="PTHR43289:SF6">
    <property type="entry name" value="SERINE_THREONINE-PROTEIN KINASE NEKL-3"/>
    <property type="match status" value="1"/>
</dbReference>
<dbReference type="InterPro" id="IPR008271">
    <property type="entry name" value="Ser/Thr_kinase_AS"/>
</dbReference>
<proteinExistence type="predicted"/>
<dbReference type="Pfam" id="PF13360">
    <property type="entry name" value="PQQ_2"/>
    <property type="match status" value="1"/>
</dbReference>
<dbReference type="Pfam" id="PF00400">
    <property type="entry name" value="WD40"/>
    <property type="match status" value="4"/>
</dbReference>
<dbReference type="SUPFAM" id="SSF50978">
    <property type="entry name" value="WD40 repeat-like"/>
    <property type="match status" value="1"/>
</dbReference>
<dbReference type="InterPro" id="IPR015943">
    <property type="entry name" value="WD40/YVTN_repeat-like_dom_sf"/>
</dbReference>
<feature type="repeat" description="WD" evidence="5">
    <location>
        <begin position="732"/>
        <end position="773"/>
    </location>
</feature>
<dbReference type="PANTHER" id="PTHR43289">
    <property type="entry name" value="MITOGEN-ACTIVATED PROTEIN KINASE KINASE KINASE 20-RELATED"/>
    <property type="match status" value="1"/>
</dbReference>
<dbReference type="RefSeq" id="WP_145194239.1">
    <property type="nucleotide sequence ID" value="NZ_CP036434.1"/>
</dbReference>
<evidence type="ECO:0000256" key="3">
    <source>
        <dbReference type="ARBA" id="ARBA00022777"/>
    </source>
</evidence>
<reference evidence="8 9" key="1">
    <citation type="submission" date="2019-02" db="EMBL/GenBank/DDBJ databases">
        <title>Deep-cultivation of Planctomycetes and their phenomic and genomic characterization uncovers novel biology.</title>
        <authorList>
            <person name="Wiegand S."/>
            <person name="Jogler M."/>
            <person name="Boedeker C."/>
            <person name="Pinto D."/>
            <person name="Vollmers J."/>
            <person name="Rivas-Marin E."/>
            <person name="Kohn T."/>
            <person name="Peeters S.H."/>
            <person name="Heuer A."/>
            <person name="Rast P."/>
            <person name="Oberbeckmann S."/>
            <person name="Bunk B."/>
            <person name="Jeske O."/>
            <person name="Meyerdierks A."/>
            <person name="Storesund J.E."/>
            <person name="Kallscheuer N."/>
            <person name="Luecker S."/>
            <person name="Lage O.M."/>
            <person name="Pohl T."/>
            <person name="Merkel B.J."/>
            <person name="Hornburger P."/>
            <person name="Mueller R.-W."/>
            <person name="Bruemmer F."/>
            <person name="Labrenz M."/>
            <person name="Spormann A.M."/>
            <person name="Op den Camp H."/>
            <person name="Overmann J."/>
            <person name="Amann R."/>
            <person name="Jetten M.S.M."/>
            <person name="Mascher T."/>
            <person name="Medema M.H."/>
            <person name="Devos D.P."/>
            <person name="Kaster A.-K."/>
            <person name="Ovreas L."/>
            <person name="Rohde M."/>
            <person name="Galperin M.Y."/>
            <person name="Jogler C."/>
        </authorList>
    </citation>
    <scope>NUCLEOTIDE SEQUENCE [LARGE SCALE GENOMIC DNA]</scope>
    <source>
        <strain evidence="8 9">Poly30</strain>
    </source>
</reference>
<protein>
    <submittedName>
        <fullName evidence="8">Serine/threonine-protein kinase PknB</fullName>
        <ecNumber evidence="8">2.7.11.1</ecNumber>
    </submittedName>
</protein>
<name>A0A518EL21_9BACT</name>
<dbReference type="EC" id="2.7.11.1" evidence="8"/>
<evidence type="ECO:0000313" key="9">
    <source>
        <dbReference type="Proteomes" id="UP000320390"/>
    </source>
</evidence>
<dbReference type="InterPro" id="IPR001680">
    <property type="entry name" value="WD40_rpt"/>
</dbReference>
<evidence type="ECO:0000256" key="2">
    <source>
        <dbReference type="ARBA" id="ARBA00022741"/>
    </source>
</evidence>
<dbReference type="GO" id="GO:0005524">
    <property type="term" value="F:ATP binding"/>
    <property type="evidence" value="ECO:0007669"/>
    <property type="project" value="UniProtKB-UniRule"/>
</dbReference>
<dbReference type="OrthoDB" id="500858at2"/>
<dbReference type="SUPFAM" id="SSF63829">
    <property type="entry name" value="Calcium-dependent phosphotriesterase"/>
    <property type="match status" value="1"/>
</dbReference>
<dbReference type="InterPro" id="IPR002372">
    <property type="entry name" value="PQQ_rpt_dom"/>
</dbReference>